<gene>
    <name evidence="1" type="ORF">BDW42DRAFT_95090</name>
</gene>
<keyword evidence="2" id="KW-1185">Reference proteome</keyword>
<accession>A0A2J5HVY4</accession>
<evidence type="ECO:0000313" key="1">
    <source>
        <dbReference type="EMBL" id="PLN81576.1"/>
    </source>
</evidence>
<sequence>MLDGAPSGRSRTKNGNIYWDCFFPSSSFNATEPYIYDIDVDVKPEYEGDHDVDVNEGHYGGAAYAGLGGFPLAKRQEIDYPDTEAEAAEAAEAATLANDDHDSDVDVVPDYDIDQDIDVDIKPDYDYDQDIDVDIKPDYDLDQDVDVDVDVDIDGTDNNEKYEDELEGGIRAQLEAAALAGAY</sequence>
<dbReference type="Proteomes" id="UP000235023">
    <property type="component" value="Unassembled WGS sequence"/>
</dbReference>
<evidence type="ECO:0000313" key="2">
    <source>
        <dbReference type="Proteomes" id="UP000235023"/>
    </source>
</evidence>
<reference evidence="2" key="1">
    <citation type="submission" date="2017-12" db="EMBL/GenBank/DDBJ databases">
        <authorList>
            <consortium name="DOE Joint Genome Institute"/>
            <person name="Mondo S.J."/>
            <person name="Kjaerbolling I."/>
            <person name="Vesth T.C."/>
            <person name="Frisvad J.C."/>
            <person name="Nybo J.L."/>
            <person name="Theobald S."/>
            <person name="Kuo A."/>
            <person name="Bowyer P."/>
            <person name="Matsuda Y."/>
            <person name="Lyhne E.K."/>
            <person name="Kogle M.E."/>
            <person name="Clum A."/>
            <person name="Lipzen A."/>
            <person name="Salamov A."/>
            <person name="Ngan C.Y."/>
            <person name="Daum C."/>
            <person name="Chiniquy J."/>
            <person name="Barry K."/>
            <person name="LaButti K."/>
            <person name="Haridas S."/>
            <person name="Simmons B.A."/>
            <person name="Magnuson J.K."/>
            <person name="Mortensen U.H."/>
            <person name="Larsen T.O."/>
            <person name="Grigoriev I.V."/>
            <person name="Baker S.E."/>
            <person name="Andersen M.R."/>
            <person name="Nordberg H.P."/>
            <person name="Cantor M.N."/>
            <person name="Hua S.X."/>
        </authorList>
    </citation>
    <scope>NUCLEOTIDE SEQUENCE [LARGE SCALE GENOMIC DNA]</scope>
    <source>
        <strain evidence="2">IBT 19404</strain>
    </source>
</reference>
<organism evidence="1 2">
    <name type="scientific">Aspergillus taichungensis</name>
    <dbReference type="NCBI Taxonomy" id="482145"/>
    <lineage>
        <taxon>Eukaryota</taxon>
        <taxon>Fungi</taxon>
        <taxon>Dikarya</taxon>
        <taxon>Ascomycota</taxon>
        <taxon>Pezizomycotina</taxon>
        <taxon>Eurotiomycetes</taxon>
        <taxon>Eurotiomycetidae</taxon>
        <taxon>Eurotiales</taxon>
        <taxon>Aspergillaceae</taxon>
        <taxon>Aspergillus</taxon>
        <taxon>Aspergillus subgen. Circumdati</taxon>
    </lineage>
</organism>
<proteinExistence type="predicted"/>
<name>A0A2J5HVY4_9EURO</name>
<protein>
    <submittedName>
        <fullName evidence="1">Uncharacterized protein</fullName>
    </submittedName>
</protein>
<dbReference type="EMBL" id="KZ559535">
    <property type="protein sequence ID" value="PLN81576.1"/>
    <property type="molecule type" value="Genomic_DNA"/>
</dbReference>
<dbReference type="AlphaFoldDB" id="A0A2J5HVY4"/>